<accession>A0A1H4JWA9</accession>
<evidence type="ECO:0000256" key="2">
    <source>
        <dbReference type="PROSITE-ProRule" id="PRU00169"/>
    </source>
</evidence>
<evidence type="ECO:0000259" key="3">
    <source>
        <dbReference type="PROSITE" id="PS50110"/>
    </source>
</evidence>
<reference evidence="5" key="1">
    <citation type="submission" date="2016-10" db="EMBL/GenBank/DDBJ databases">
        <authorList>
            <person name="Varghese N."/>
            <person name="Submissions S."/>
        </authorList>
    </citation>
    <scope>NUCLEOTIDE SEQUENCE [LARGE SCALE GENOMIC DNA]</scope>
    <source>
        <strain evidence="5">ES.061</strain>
    </source>
</reference>
<feature type="modified residue" description="4-aspartylphosphate" evidence="2">
    <location>
        <position position="54"/>
    </location>
</feature>
<feature type="domain" description="Response regulatory" evidence="3">
    <location>
        <begin position="3"/>
        <end position="119"/>
    </location>
</feature>
<evidence type="ECO:0000313" key="4">
    <source>
        <dbReference type="EMBL" id="SEB50427.1"/>
    </source>
</evidence>
<keyword evidence="1 2" id="KW-0597">Phosphoprotein</keyword>
<protein>
    <submittedName>
        <fullName evidence="4">Response regulator receiver domain-containing protein</fullName>
    </submittedName>
</protein>
<organism evidence="4 5">
    <name type="scientific">Nitratireductor aquibiodomus</name>
    <dbReference type="NCBI Taxonomy" id="204799"/>
    <lineage>
        <taxon>Bacteria</taxon>
        <taxon>Pseudomonadati</taxon>
        <taxon>Pseudomonadota</taxon>
        <taxon>Alphaproteobacteria</taxon>
        <taxon>Hyphomicrobiales</taxon>
        <taxon>Phyllobacteriaceae</taxon>
        <taxon>Nitratireductor</taxon>
    </lineage>
</organism>
<dbReference type="Gene3D" id="3.40.50.2300">
    <property type="match status" value="1"/>
</dbReference>
<name>A0A1H4JWA9_9HYPH</name>
<proteinExistence type="predicted"/>
<dbReference type="Proteomes" id="UP000199064">
    <property type="component" value="Unassembled WGS sequence"/>
</dbReference>
<dbReference type="EMBL" id="FNSL01000001">
    <property type="protein sequence ID" value="SEB50427.1"/>
    <property type="molecule type" value="Genomic_DNA"/>
</dbReference>
<dbReference type="PROSITE" id="PS50110">
    <property type="entry name" value="RESPONSE_REGULATORY"/>
    <property type="match status" value="1"/>
</dbReference>
<dbReference type="SUPFAM" id="SSF52172">
    <property type="entry name" value="CheY-like"/>
    <property type="match status" value="1"/>
</dbReference>
<dbReference type="Pfam" id="PF00072">
    <property type="entry name" value="Response_reg"/>
    <property type="match status" value="1"/>
</dbReference>
<dbReference type="AlphaFoldDB" id="A0A1H4JWA9"/>
<gene>
    <name evidence="4" type="ORF">SAMN05216452_1734</name>
</gene>
<dbReference type="PANTHER" id="PTHR44591:SF21">
    <property type="entry name" value="TWO-COMPONENT RESPONSE REGULATOR"/>
    <property type="match status" value="1"/>
</dbReference>
<keyword evidence="5" id="KW-1185">Reference proteome</keyword>
<evidence type="ECO:0000256" key="1">
    <source>
        <dbReference type="ARBA" id="ARBA00022553"/>
    </source>
</evidence>
<dbReference type="InterPro" id="IPR011006">
    <property type="entry name" value="CheY-like_superfamily"/>
</dbReference>
<dbReference type="PANTHER" id="PTHR44591">
    <property type="entry name" value="STRESS RESPONSE REGULATOR PROTEIN 1"/>
    <property type="match status" value="1"/>
</dbReference>
<dbReference type="InterPro" id="IPR001789">
    <property type="entry name" value="Sig_transdc_resp-reg_receiver"/>
</dbReference>
<dbReference type="GO" id="GO:0000160">
    <property type="term" value="P:phosphorelay signal transduction system"/>
    <property type="evidence" value="ECO:0007669"/>
    <property type="project" value="InterPro"/>
</dbReference>
<dbReference type="SMART" id="SM00448">
    <property type="entry name" value="REC"/>
    <property type="match status" value="1"/>
</dbReference>
<dbReference type="RefSeq" id="WP_007010094.1">
    <property type="nucleotide sequence ID" value="NZ_FNSL01000001.1"/>
</dbReference>
<sequence length="121" mass="12867">MAKLLIVEDDESVRTFTARALSAAGHTVETAGDGLEGLEKISATAGDYDLVLSDIRMPAMDGIEMARAVADAFPGLRLLLMTGYADQRERAVELEGTVSGVVNKPFTLSELRQRVGEALAA</sequence>
<dbReference type="InterPro" id="IPR050595">
    <property type="entry name" value="Bact_response_regulator"/>
</dbReference>
<dbReference type="CDD" id="cd17546">
    <property type="entry name" value="REC_hyHK_CKI1_RcsC-like"/>
    <property type="match status" value="1"/>
</dbReference>
<evidence type="ECO:0000313" key="5">
    <source>
        <dbReference type="Proteomes" id="UP000199064"/>
    </source>
</evidence>